<evidence type="ECO:0000313" key="1">
    <source>
        <dbReference type="EMBL" id="GBL97312.1"/>
    </source>
</evidence>
<organism evidence="1 2">
    <name type="scientific">Araneus ventricosus</name>
    <name type="common">Orbweaver spider</name>
    <name type="synonym">Epeira ventricosa</name>
    <dbReference type="NCBI Taxonomy" id="182803"/>
    <lineage>
        <taxon>Eukaryota</taxon>
        <taxon>Metazoa</taxon>
        <taxon>Ecdysozoa</taxon>
        <taxon>Arthropoda</taxon>
        <taxon>Chelicerata</taxon>
        <taxon>Arachnida</taxon>
        <taxon>Araneae</taxon>
        <taxon>Araneomorphae</taxon>
        <taxon>Entelegynae</taxon>
        <taxon>Araneoidea</taxon>
        <taxon>Araneidae</taxon>
        <taxon>Araneus</taxon>
    </lineage>
</organism>
<name>A0A4Y2BYS4_ARAVE</name>
<gene>
    <name evidence="1" type="ORF">AVEN_84998_1</name>
</gene>
<dbReference type="AlphaFoldDB" id="A0A4Y2BYS4"/>
<keyword evidence="2" id="KW-1185">Reference proteome</keyword>
<reference evidence="1 2" key="1">
    <citation type="journal article" date="2019" name="Sci. Rep.">
        <title>Orb-weaving spider Araneus ventricosus genome elucidates the spidroin gene catalogue.</title>
        <authorList>
            <person name="Kono N."/>
            <person name="Nakamura H."/>
            <person name="Ohtoshi R."/>
            <person name="Moran D.A.P."/>
            <person name="Shinohara A."/>
            <person name="Yoshida Y."/>
            <person name="Fujiwara M."/>
            <person name="Mori M."/>
            <person name="Tomita M."/>
            <person name="Arakawa K."/>
        </authorList>
    </citation>
    <scope>NUCLEOTIDE SEQUENCE [LARGE SCALE GENOMIC DNA]</scope>
</reference>
<evidence type="ECO:0000313" key="2">
    <source>
        <dbReference type="Proteomes" id="UP000499080"/>
    </source>
</evidence>
<dbReference type="EMBL" id="BGPR01000128">
    <property type="protein sequence ID" value="GBL97312.1"/>
    <property type="molecule type" value="Genomic_DNA"/>
</dbReference>
<accession>A0A4Y2BYS4</accession>
<protein>
    <submittedName>
        <fullName evidence="1">Uncharacterized protein</fullName>
    </submittedName>
</protein>
<proteinExistence type="predicted"/>
<dbReference type="Proteomes" id="UP000499080">
    <property type="component" value="Unassembled WGS sequence"/>
</dbReference>
<comment type="caution">
    <text evidence="1">The sequence shown here is derived from an EMBL/GenBank/DDBJ whole genome shotgun (WGS) entry which is preliminary data.</text>
</comment>
<sequence>MACPSEAVSVYGDLHEKKCITLQNIFCRVVYEMPVCQDTESHVHSTGSVAVMASGTRALGGVQSRHCSMHYWLQYQMPLTVALSGRILQTLVHSVVSLSAETYLPQQK</sequence>